<dbReference type="GO" id="GO:0016740">
    <property type="term" value="F:transferase activity"/>
    <property type="evidence" value="ECO:0007669"/>
    <property type="project" value="UniProtKB-KW"/>
</dbReference>
<reference evidence="4" key="1">
    <citation type="submission" date="2017-02" db="EMBL/GenBank/DDBJ databases">
        <authorList>
            <person name="Daims H."/>
        </authorList>
    </citation>
    <scope>NUCLEOTIDE SEQUENCE [LARGE SCALE GENOMIC DNA]</scope>
</reference>
<name>A0A1R4H3Z2_9GAMM</name>
<dbReference type="CDD" id="cd00761">
    <property type="entry name" value="Glyco_tranf_GTA_type"/>
    <property type="match status" value="1"/>
</dbReference>
<evidence type="ECO:0000313" key="3">
    <source>
        <dbReference type="EMBL" id="SJM90939.1"/>
    </source>
</evidence>
<dbReference type="PANTHER" id="PTHR43685">
    <property type="entry name" value="GLYCOSYLTRANSFERASE"/>
    <property type="match status" value="1"/>
</dbReference>
<feature type="transmembrane region" description="Helical" evidence="1">
    <location>
        <begin position="291"/>
        <end position="311"/>
    </location>
</feature>
<dbReference type="Proteomes" id="UP000195667">
    <property type="component" value="Unassembled WGS sequence"/>
</dbReference>
<gene>
    <name evidence="3" type="ORF">CRENPOLYSF1_170008</name>
</gene>
<accession>A0A1R4H3Z2</accession>
<dbReference type="EMBL" id="FUKI01000079">
    <property type="protein sequence ID" value="SJM90939.1"/>
    <property type="molecule type" value="Genomic_DNA"/>
</dbReference>
<feature type="transmembrane region" description="Helical" evidence="1">
    <location>
        <begin position="349"/>
        <end position="367"/>
    </location>
</feature>
<sequence length="395" mass="44358">MIIFYLFSLAICVIWVYMLVYLNYTMNSLPVLKKQVKPANYDDAELAMVSIIIPACNEEEHLEESLLSRLNQDYPRFELIVINDRSTDGTKAIIDRIAAMDGRLRPIDITELPNGWLGKVHALHQGVKLAKGEWYLFSDADITFKPDMLRSAVYYAQSQQVQHLTCLPEAELYNDFWLDVTCIGFLLLFCNAARIPDINENKGNNAIGIGAFNLVEAKVFNQTKGFEWLKMEPADDMGVGYMLKQHGAKSRVADGLGLIKFAWYENLSQAFSGLEKNTFGPGSQYSYFKQIGIVLFLLAMGLLPSVALALGMLSGDVILMGIGSLAWLTNIIVAFVVPKESNKEIPFYLLLPIGILLIATIMANAAWKCFQNRGVYWRGTLYPVEQLRAGQRVKL</sequence>
<evidence type="ECO:0000259" key="2">
    <source>
        <dbReference type="Pfam" id="PF00535"/>
    </source>
</evidence>
<dbReference type="PANTHER" id="PTHR43685:SF2">
    <property type="entry name" value="GLYCOSYLTRANSFERASE 2-LIKE DOMAIN-CONTAINING PROTEIN"/>
    <property type="match status" value="1"/>
</dbReference>
<evidence type="ECO:0000313" key="4">
    <source>
        <dbReference type="Proteomes" id="UP000195667"/>
    </source>
</evidence>
<keyword evidence="3" id="KW-0808">Transferase</keyword>
<keyword evidence="4" id="KW-1185">Reference proteome</keyword>
<protein>
    <submittedName>
        <fullName evidence="3">Putative Glycosyltransferases, probably involved in cell wall biogenesis</fullName>
    </submittedName>
</protein>
<proteinExistence type="predicted"/>
<dbReference type="InterPro" id="IPR029044">
    <property type="entry name" value="Nucleotide-diphossugar_trans"/>
</dbReference>
<dbReference type="AlphaFoldDB" id="A0A1R4H3Z2"/>
<dbReference type="InterPro" id="IPR001173">
    <property type="entry name" value="Glyco_trans_2-like"/>
</dbReference>
<feature type="transmembrane region" description="Helical" evidence="1">
    <location>
        <begin position="6"/>
        <end position="24"/>
    </location>
</feature>
<keyword evidence="1" id="KW-1133">Transmembrane helix</keyword>
<dbReference type="Pfam" id="PF00535">
    <property type="entry name" value="Glycos_transf_2"/>
    <property type="match status" value="1"/>
</dbReference>
<dbReference type="Gene3D" id="3.90.550.10">
    <property type="entry name" value="Spore Coat Polysaccharide Biosynthesis Protein SpsA, Chain A"/>
    <property type="match status" value="1"/>
</dbReference>
<dbReference type="OrthoDB" id="396512at2"/>
<keyword evidence="1" id="KW-0812">Transmembrane</keyword>
<organism evidence="3 4">
    <name type="scientific">Crenothrix polyspora</name>
    <dbReference type="NCBI Taxonomy" id="360316"/>
    <lineage>
        <taxon>Bacteria</taxon>
        <taxon>Pseudomonadati</taxon>
        <taxon>Pseudomonadota</taxon>
        <taxon>Gammaproteobacteria</taxon>
        <taxon>Methylococcales</taxon>
        <taxon>Crenotrichaceae</taxon>
        <taxon>Crenothrix</taxon>
    </lineage>
</organism>
<dbReference type="RefSeq" id="WP_087142741.1">
    <property type="nucleotide sequence ID" value="NZ_FUKI01000079.1"/>
</dbReference>
<feature type="transmembrane region" description="Helical" evidence="1">
    <location>
        <begin position="317"/>
        <end position="337"/>
    </location>
</feature>
<feature type="domain" description="Glycosyltransferase 2-like" evidence="2">
    <location>
        <begin position="50"/>
        <end position="160"/>
    </location>
</feature>
<evidence type="ECO:0000256" key="1">
    <source>
        <dbReference type="SAM" id="Phobius"/>
    </source>
</evidence>
<dbReference type="InterPro" id="IPR050834">
    <property type="entry name" value="Glycosyltransf_2"/>
</dbReference>
<keyword evidence="1" id="KW-0472">Membrane</keyword>
<dbReference type="SUPFAM" id="SSF53448">
    <property type="entry name" value="Nucleotide-diphospho-sugar transferases"/>
    <property type="match status" value="1"/>
</dbReference>